<keyword evidence="2" id="KW-1185">Reference proteome</keyword>
<organism evidence="1 2">
    <name type="scientific">Natronoflexus pectinivorans</name>
    <dbReference type="NCBI Taxonomy" id="682526"/>
    <lineage>
        <taxon>Bacteria</taxon>
        <taxon>Pseudomonadati</taxon>
        <taxon>Bacteroidota</taxon>
        <taxon>Bacteroidia</taxon>
        <taxon>Marinilabiliales</taxon>
        <taxon>Marinilabiliaceae</taxon>
        <taxon>Natronoflexus</taxon>
    </lineage>
</organism>
<reference evidence="1 2" key="1">
    <citation type="submission" date="2019-03" db="EMBL/GenBank/DDBJ databases">
        <title>Genomic Encyclopedia of Type Strains, Phase IV (KMG-IV): sequencing the most valuable type-strain genomes for metagenomic binning, comparative biology and taxonomic classification.</title>
        <authorList>
            <person name="Goeker M."/>
        </authorList>
    </citation>
    <scope>NUCLEOTIDE SEQUENCE [LARGE SCALE GENOMIC DNA]</scope>
    <source>
        <strain evidence="1 2">DSM 24179</strain>
    </source>
</reference>
<name>A0A4R2G132_9BACT</name>
<dbReference type="Proteomes" id="UP000295221">
    <property type="component" value="Unassembled WGS sequence"/>
</dbReference>
<dbReference type="Pfam" id="PF08843">
    <property type="entry name" value="AbiEii"/>
    <property type="match status" value="1"/>
</dbReference>
<dbReference type="Gene3D" id="3.10.450.620">
    <property type="entry name" value="JHP933, nucleotidyltransferase-like core domain"/>
    <property type="match status" value="1"/>
</dbReference>
<accession>A0A4R2G132</accession>
<dbReference type="InterPro" id="IPR014942">
    <property type="entry name" value="AbiEii"/>
</dbReference>
<proteinExistence type="predicted"/>
<dbReference type="GO" id="GO:0016740">
    <property type="term" value="F:transferase activity"/>
    <property type="evidence" value="ECO:0007669"/>
    <property type="project" value="UniProtKB-KW"/>
</dbReference>
<dbReference type="AlphaFoldDB" id="A0A4R2G132"/>
<comment type="caution">
    <text evidence="1">The sequence shown here is derived from an EMBL/GenBank/DDBJ whole genome shotgun (WGS) entry which is preliminary data.</text>
</comment>
<evidence type="ECO:0000313" key="2">
    <source>
        <dbReference type="Proteomes" id="UP000295221"/>
    </source>
</evidence>
<dbReference type="EMBL" id="SLWK01000033">
    <property type="protein sequence ID" value="TCO01253.1"/>
    <property type="molecule type" value="Genomic_DNA"/>
</dbReference>
<evidence type="ECO:0000313" key="1">
    <source>
        <dbReference type="EMBL" id="TCO01253.1"/>
    </source>
</evidence>
<protein>
    <submittedName>
        <fullName evidence="1">Nucleotidyltransferase AbiEii toxin of type IV toxin-antitoxin system</fullName>
    </submittedName>
</protein>
<sequence length="334" mass="38951">MNTNWLTLSKERRIEILNQVTELTGLPAIAIEKDWWVTLCLNASFNLPYSEHLLFKGGTSLSKGWELIERFSEDIDLAIDRKFFGFKGEISKTQIKKLRKLSCEFISTEFLKDLIQYLTKWNAIGECKLFAQPVTDSDKDPQVIEIHYNSVVETSEYLPQRVLIEVSSRSLMEPTEKREINSILSDNFPKLSFASESFAIPTVLPQRTFLEKIFLLHEEFSQEAGKIRIDRLSRHMYDLVRLMDTEYGFAALKDKELFGNIVAHREKFNPLRSIDYSNHTPDKIIIIPPDSVIKDYEKDYAEMAKFMIYGEALTFSELISRIMELQERIHKMKI</sequence>
<dbReference type="OrthoDB" id="9780929at2"/>
<gene>
    <name evidence="1" type="ORF">EV194_1332</name>
</gene>
<keyword evidence="1" id="KW-0808">Transferase</keyword>